<dbReference type="InterPro" id="IPR009794">
    <property type="entry name" value="ASRT"/>
</dbReference>
<protein>
    <submittedName>
        <fullName evidence="1">Sensory rhodopsin transducer</fullName>
    </submittedName>
</protein>
<dbReference type="Gene3D" id="2.60.290.11">
    <property type="entry name" value="TM1070-like"/>
    <property type="match status" value="1"/>
</dbReference>
<reference evidence="1 2" key="1">
    <citation type="journal article" date="2019" name="Int. J. Syst. Evol. Microbiol.">
        <title>The Global Catalogue of Microorganisms (GCM) 10K type strain sequencing project: providing services to taxonomists for standard genome sequencing and annotation.</title>
        <authorList>
            <consortium name="The Broad Institute Genomics Platform"/>
            <consortium name="The Broad Institute Genome Sequencing Center for Infectious Disease"/>
            <person name="Wu L."/>
            <person name="Ma J."/>
        </authorList>
    </citation>
    <scope>NUCLEOTIDE SEQUENCE [LARGE SCALE GENOMIC DNA]</scope>
    <source>
        <strain evidence="1 2">IBRC-M 10256</strain>
    </source>
</reference>
<dbReference type="GeneID" id="73903604"/>
<proteinExistence type="predicted"/>
<dbReference type="PIRSF" id="PIRSF008711">
    <property type="entry name" value="UCP008711"/>
    <property type="match status" value="1"/>
</dbReference>
<dbReference type="AlphaFoldDB" id="A0ABD5NPA7"/>
<evidence type="ECO:0000313" key="2">
    <source>
        <dbReference type="Proteomes" id="UP001595846"/>
    </source>
</evidence>
<name>A0ABD5NPA7_9EURY</name>
<gene>
    <name evidence="1" type="ORF">ACFOUR_09270</name>
</gene>
<dbReference type="Proteomes" id="UP001595846">
    <property type="component" value="Unassembled WGS sequence"/>
</dbReference>
<comment type="caution">
    <text evidence="1">The sequence shown here is derived from an EMBL/GenBank/DDBJ whole genome shotgun (WGS) entry which is preliminary data.</text>
</comment>
<sequence length="122" mass="13349">MLGTTTWAIPEGYIPVGSTGSEPELESHETVCLLNAGDEAAVVEITIYFADREPVGPYTVTVPARRTRHVRFDQLEEPEPIPRGTDYASVIEADVPIVCQHTRLDSRQAENALLSTMAAPIE</sequence>
<organism evidence="1 2">
    <name type="scientific">Halovivax cerinus</name>
    <dbReference type="NCBI Taxonomy" id="1487865"/>
    <lineage>
        <taxon>Archaea</taxon>
        <taxon>Methanobacteriati</taxon>
        <taxon>Methanobacteriota</taxon>
        <taxon>Stenosarchaea group</taxon>
        <taxon>Halobacteria</taxon>
        <taxon>Halobacteriales</taxon>
        <taxon>Natrialbaceae</taxon>
        <taxon>Halovivax</taxon>
    </lineage>
</organism>
<evidence type="ECO:0000313" key="1">
    <source>
        <dbReference type="EMBL" id="MFC3958555.1"/>
    </source>
</evidence>
<keyword evidence="2" id="KW-1185">Reference proteome</keyword>
<dbReference type="InterPro" id="IPR036698">
    <property type="entry name" value="TM1070-like_sf"/>
</dbReference>
<dbReference type="RefSeq" id="WP_256530896.1">
    <property type="nucleotide sequence ID" value="NZ_CP101824.1"/>
</dbReference>
<dbReference type="Pfam" id="PF07100">
    <property type="entry name" value="ASRT"/>
    <property type="match status" value="1"/>
</dbReference>
<dbReference type="EMBL" id="JBHSAQ010000006">
    <property type="protein sequence ID" value="MFC3958555.1"/>
    <property type="molecule type" value="Genomic_DNA"/>
</dbReference>
<accession>A0ABD5NPA7</accession>
<dbReference type="SUPFAM" id="SSF89232">
    <property type="entry name" value="Hypothetical protein TM1070"/>
    <property type="match status" value="1"/>
</dbReference>